<proteinExistence type="predicted"/>
<name>A0A7J8GBE1_ROUAE</name>
<keyword evidence="3" id="KW-1185">Reference proteome</keyword>
<feature type="compositionally biased region" description="Polar residues" evidence="1">
    <location>
        <begin position="146"/>
        <end position="156"/>
    </location>
</feature>
<dbReference type="EMBL" id="JACASE010000006">
    <property type="protein sequence ID" value="KAF6457256.1"/>
    <property type="molecule type" value="Genomic_DNA"/>
</dbReference>
<dbReference type="AlphaFoldDB" id="A0A7J8GBE1"/>
<organism evidence="2 3">
    <name type="scientific">Rousettus aegyptiacus</name>
    <name type="common">Egyptian fruit bat</name>
    <name type="synonym">Pteropus aegyptiacus</name>
    <dbReference type="NCBI Taxonomy" id="9407"/>
    <lineage>
        <taxon>Eukaryota</taxon>
        <taxon>Metazoa</taxon>
        <taxon>Chordata</taxon>
        <taxon>Craniata</taxon>
        <taxon>Vertebrata</taxon>
        <taxon>Euteleostomi</taxon>
        <taxon>Mammalia</taxon>
        <taxon>Eutheria</taxon>
        <taxon>Laurasiatheria</taxon>
        <taxon>Chiroptera</taxon>
        <taxon>Yinpterochiroptera</taxon>
        <taxon>Pteropodoidea</taxon>
        <taxon>Pteropodidae</taxon>
        <taxon>Rousettinae</taxon>
        <taxon>Rousettus</taxon>
    </lineage>
</organism>
<protein>
    <submittedName>
        <fullName evidence="2">Uncharacterized protein</fullName>
    </submittedName>
</protein>
<sequence length="156" mass="15696">MEDAACQVPTSRTRKCRGQAGGGGRGRRPQQTPHPAFTPSTPHSRPPRGAMSTSAGHGRAAGLGSTGPGPGTEPGACGAFGRDDLIPILKTRGGVAEPGLQPRPSLACGLKPTQQPGDAQGTPRSDPPGPGALGRTPVHRRAGHSHATNGSCTPLI</sequence>
<evidence type="ECO:0000313" key="2">
    <source>
        <dbReference type="EMBL" id="KAF6457256.1"/>
    </source>
</evidence>
<feature type="region of interest" description="Disordered" evidence="1">
    <location>
        <begin position="1"/>
        <end position="156"/>
    </location>
</feature>
<reference evidence="2 3" key="1">
    <citation type="journal article" date="2020" name="Nature">
        <title>Six reference-quality genomes reveal evolution of bat adaptations.</title>
        <authorList>
            <person name="Jebb D."/>
            <person name="Huang Z."/>
            <person name="Pippel M."/>
            <person name="Hughes G.M."/>
            <person name="Lavrichenko K."/>
            <person name="Devanna P."/>
            <person name="Winkler S."/>
            <person name="Jermiin L.S."/>
            <person name="Skirmuntt E.C."/>
            <person name="Katzourakis A."/>
            <person name="Burkitt-Gray L."/>
            <person name="Ray D.A."/>
            <person name="Sullivan K.A.M."/>
            <person name="Roscito J.G."/>
            <person name="Kirilenko B.M."/>
            <person name="Davalos L.M."/>
            <person name="Corthals A.P."/>
            <person name="Power M.L."/>
            <person name="Jones G."/>
            <person name="Ransome R.D."/>
            <person name="Dechmann D.K.N."/>
            <person name="Locatelli A.G."/>
            <person name="Puechmaille S.J."/>
            <person name="Fedrigo O."/>
            <person name="Jarvis E.D."/>
            <person name="Hiller M."/>
            <person name="Vernes S.C."/>
            <person name="Myers E.W."/>
            <person name="Teeling E.C."/>
        </authorList>
    </citation>
    <scope>NUCLEOTIDE SEQUENCE [LARGE SCALE GENOMIC DNA]</scope>
    <source>
        <strain evidence="2">MRouAeg1</strain>
        <tissue evidence="2">Muscle</tissue>
    </source>
</reference>
<comment type="caution">
    <text evidence="2">The sequence shown here is derived from an EMBL/GenBank/DDBJ whole genome shotgun (WGS) entry which is preliminary data.</text>
</comment>
<accession>A0A7J8GBE1</accession>
<dbReference type="Proteomes" id="UP000593571">
    <property type="component" value="Unassembled WGS sequence"/>
</dbReference>
<evidence type="ECO:0000313" key="3">
    <source>
        <dbReference type="Proteomes" id="UP000593571"/>
    </source>
</evidence>
<feature type="compositionally biased region" description="Gly residues" evidence="1">
    <location>
        <begin position="59"/>
        <end position="72"/>
    </location>
</feature>
<gene>
    <name evidence="2" type="ORF">HJG63_011776</name>
</gene>
<evidence type="ECO:0000256" key="1">
    <source>
        <dbReference type="SAM" id="MobiDB-lite"/>
    </source>
</evidence>